<feature type="domain" description="Saccharopine dehydrogenase NADP binding" evidence="1">
    <location>
        <begin position="11"/>
        <end position="124"/>
    </location>
</feature>
<dbReference type="Proteomes" id="UP001064632">
    <property type="component" value="Chromosome"/>
</dbReference>
<keyword evidence="3" id="KW-1185">Reference proteome</keyword>
<dbReference type="PANTHER" id="PTHR43796:SF2">
    <property type="entry name" value="CARBOXYNORSPERMIDINE SYNTHASE"/>
    <property type="match status" value="1"/>
</dbReference>
<dbReference type="RefSeq" id="WP_261694652.1">
    <property type="nucleotide sequence ID" value="NZ_CP104694.1"/>
</dbReference>
<protein>
    <submittedName>
        <fullName evidence="2">Saccharopine dehydrogenase NADP-binding domain-containing protein</fullName>
    </submittedName>
</protein>
<dbReference type="EMBL" id="CP104694">
    <property type="protein sequence ID" value="UXI67682.1"/>
    <property type="molecule type" value="Genomic_DNA"/>
</dbReference>
<organism evidence="2 3">
    <name type="scientific">Tahibacter amnicola</name>
    <dbReference type="NCBI Taxonomy" id="2976241"/>
    <lineage>
        <taxon>Bacteria</taxon>
        <taxon>Pseudomonadati</taxon>
        <taxon>Pseudomonadota</taxon>
        <taxon>Gammaproteobacteria</taxon>
        <taxon>Lysobacterales</taxon>
        <taxon>Rhodanobacteraceae</taxon>
        <taxon>Tahibacter</taxon>
    </lineage>
</organism>
<dbReference type="PANTHER" id="PTHR43796">
    <property type="entry name" value="CARBOXYNORSPERMIDINE SYNTHASE"/>
    <property type="match status" value="1"/>
</dbReference>
<evidence type="ECO:0000259" key="1">
    <source>
        <dbReference type="Pfam" id="PF03435"/>
    </source>
</evidence>
<dbReference type="InterPro" id="IPR036291">
    <property type="entry name" value="NAD(P)-bd_dom_sf"/>
</dbReference>
<name>A0ABY6BCZ8_9GAMM</name>
<evidence type="ECO:0000313" key="3">
    <source>
        <dbReference type="Proteomes" id="UP001064632"/>
    </source>
</evidence>
<dbReference type="Gene3D" id="3.40.50.720">
    <property type="entry name" value="NAD(P)-binding Rossmann-like Domain"/>
    <property type="match status" value="1"/>
</dbReference>
<proteinExistence type="predicted"/>
<evidence type="ECO:0000313" key="2">
    <source>
        <dbReference type="EMBL" id="UXI67682.1"/>
    </source>
</evidence>
<dbReference type="SUPFAM" id="SSF51735">
    <property type="entry name" value="NAD(P)-binding Rossmann-fold domains"/>
    <property type="match status" value="1"/>
</dbReference>
<sequence>MANPTQPAFRVMILGGYGLFGSHIAGRLARHPDWELVIVGRDAARAEALCQLLRERTPSCALLTAARCDIQSDTFPLLLQQHRPHVVIHTGGPFQGQDHTVAETVITAGAHYIDLADARDYVAHFDALDALARDQGKLAVTGASSVPALSGVVVDAAACRLARIDEVHIGISPGNQTPRGLATVAAILSYVGRPLPWLRQGRRHVVRGWQSQQRWRYPAPVGPRWMGACDVPDLALFPLRYPTLRVLSFRAGLELRRLHFGLWALSWLVRSGLVRHLERHALALKRASEWFLGAGSADGAMHVEVVGQDAHGARARLCWQIVACAGDGPQIPATPAVVITEKLARGAALPVGARACLDLFDLAECEASLAGFAVTSTWSQSDPASSD</sequence>
<accession>A0ABY6BCZ8</accession>
<gene>
    <name evidence="2" type="ORF">N4264_23560</name>
</gene>
<reference evidence="2" key="1">
    <citation type="submission" date="2022-09" db="EMBL/GenBank/DDBJ databases">
        <title>Tahibacter sp. nov., isolated from a fresh water.</title>
        <authorList>
            <person name="Baek J.H."/>
            <person name="Lee J.K."/>
            <person name="Kim J.M."/>
            <person name="Jeon C.O."/>
        </authorList>
    </citation>
    <scope>NUCLEOTIDE SEQUENCE</scope>
    <source>
        <strain evidence="2">W38</strain>
    </source>
</reference>
<dbReference type="InterPro" id="IPR005097">
    <property type="entry name" value="Sacchrp_dh_NADP-bd"/>
</dbReference>
<dbReference type="Pfam" id="PF03435">
    <property type="entry name" value="Sacchrp_dh_NADP"/>
    <property type="match status" value="1"/>
</dbReference>